<accession>A0A9N9CLQ1</accession>
<sequence>KQLSEKTINNYYTSIEEMIRRVELGKHQYSNTTKAQMFINRLYSELYMVVSLLNPNILEDAYARTKKKKNIKERENTIRLDETEKILFQNTDMDNRNEIENLVNNIQEVISDFVKEKKNENKNDKDSKFQQKKNAKTR</sequence>
<evidence type="ECO:0000313" key="3">
    <source>
        <dbReference type="Proteomes" id="UP000789759"/>
    </source>
</evidence>
<keyword evidence="3" id="KW-1185">Reference proteome</keyword>
<evidence type="ECO:0000256" key="1">
    <source>
        <dbReference type="SAM" id="MobiDB-lite"/>
    </source>
</evidence>
<feature type="compositionally biased region" description="Basic and acidic residues" evidence="1">
    <location>
        <begin position="117"/>
        <end position="129"/>
    </location>
</feature>
<reference evidence="2" key="1">
    <citation type="submission" date="2021-06" db="EMBL/GenBank/DDBJ databases">
        <authorList>
            <person name="Kallberg Y."/>
            <person name="Tangrot J."/>
            <person name="Rosling A."/>
        </authorList>
    </citation>
    <scope>NUCLEOTIDE SEQUENCE</scope>
    <source>
        <strain evidence="2">FL966</strain>
    </source>
</reference>
<feature type="region of interest" description="Disordered" evidence="1">
    <location>
        <begin position="117"/>
        <end position="138"/>
    </location>
</feature>
<dbReference type="EMBL" id="CAJVQA010004709">
    <property type="protein sequence ID" value="CAG8604732.1"/>
    <property type="molecule type" value="Genomic_DNA"/>
</dbReference>
<feature type="non-terminal residue" evidence="2">
    <location>
        <position position="138"/>
    </location>
</feature>
<dbReference type="AlphaFoldDB" id="A0A9N9CLQ1"/>
<dbReference type="OrthoDB" id="2443065at2759"/>
<gene>
    <name evidence="2" type="ORF">CPELLU_LOCUS7164</name>
</gene>
<dbReference type="Proteomes" id="UP000789759">
    <property type="component" value="Unassembled WGS sequence"/>
</dbReference>
<proteinExistence type="predicted"/>
<evidence type="ECO:0000313" key="2">
    <source>
        <dbReference type="EMBL" id="CAG8604732.1"/>
    </source>
</evidence>
<name>A0A9N9CLQ1_9GLOM</name>
<comment type="caution">
    <text evidence="2">The sequence shown here is derived from an EMBL/GenBank/DDBJ whole genome shotgun (WGS) entry which is preliminary data.</text>
</comment>
<organism evidence="2 3">
    <name type="scientific">Cetraspora pellucida</name>
    <dbReference type="NCBI Taxonomy" id="1433469"/>
    <lineage>
        <taxon>Eukaryota</taxon>
        <taxon>Fungi</taxon>
        <taxon>Fungi incertae sedis</taxon>
        <taxon>Mucoromycota</taxon>
        <taxon>Glomeromycotina</taxon>
        <taxon>Glomeromycetes</taxon>
        <taxon>Diversisporales</taxon>
        <taxon>Gigasporaceae</taxon>
        <taxon>Cetraspora</taxon>
    </lineage>
</organism>
<protein>
    <submittedName>
        <fullName evidence="2">5612_t:CDS:1</fullName>
    </submittedName>
</protein>